<keyword evidence="6 7" id="KW-0592">Phosphate transport</keyword>
<reference evidence="9" key="2">
    <citation type="journal article" date="2021" name="PeerJ">
        <title>Extensive microbial diversity within the chicken gut microbiome revealed by metagenomics and culture.</title>
        <authorList>
            <person name="Gilroy R."/>
            <person name="Ravi A."/>
            <person name="Getino M."/>
            <person name="Pursley I."/>
            <person name="Horton D.L."/>
            <person name="Alikhan N.F."/>
            <person name="Baker D."/>
            <person name="Gharbi K."/>
            <person name="Hall N."/>
            <person name="Watson M."/>
            <person name="Adriaenssens E.M."/>
            <person name="Foster-Nyarko E."/>
            <person name="Jarju S."/>
            <person name="Secka A."/>
            <person name="Antonio M."/>
            <person name="Oren A."/>
            <person name="Chaudhuri R.R."/>
            <person name="La Ragione R."/>
            <person name="Hildebrand F."/>
            <person name="Pallen M.J."/>
        </authorList>
    </citation>
    <scope>NUCLEOTIDE SEQUENCE</scope>
    <source>
        <strain evidence="9">17113</strain>
    </source>
</reference>
<organism evidence="9 10">
    <name type="scientific">Candidatus Alloenteromonas pullistercoris</name>
    <dbReference type="NCBI Taxonomy" id="2840785"/>
    <lineage>
        <taxon>Bacteria</taxon>
        <taxon>Bacillati</taxon>
        <taxon>Bacillota</taxon>
        <taxon>Bacillota incertae sedis</taxon>
        <taxon>Candidatus Alloenteromonas</taxon>
    </lineage>
</organism>
<evidence type="ECO:0000256" key="2">
    <source>
        <dbReference type="ARBA" id="ARBA00008107"/>
    </source>
</evidence>
<dbReference type="Pfam" id="PF01895">
    <property type="entry name" value="PhoU"/>
    <property type="match status" value="2"/>
</dbReference>
<dbReference type="InterPro" id="IPR026022">
    <property type="entry name" value="PhoU_dom"/>
</dbReference>
<protein>
    <recommendedName>
        <fullName evidence="7">Phosphate-specific transport system accessory protein PhoU</fullName>
    </recommendedName>
</protein>
<dbReference type="GO" id="GO:0030643">
    <property type="term" value="P:intracellular phosphate ion homeostasis"/>
    <property type="evidence" value="ECO:0007669"/>
    <property type="project" value="InterPro"/>
</dbReference>
<gene>
    <name evidence="9" type="primary">phoU</name>
    <name evidence="9" type="ORF">IAC61_02650</name>
</gene>
<keyword evidence="5 7" id="KW-0963">Cytoplasm</keyword>
<evidence type="ECO:0000313" key="9">
    <source>
        <dbReference type="EMBL" id="MBO8426205.1"/>
    </source>
</evidence>
<dbReference type="SUPFAM" id="SSF109755">
    <property type="entry name" value="PhoU-like"/>
    <property type="match status" value="1"/>
</dbReference>
<sequence>MENRVEKSLLSIRGQLTKLAFASVSALKKSKQALKTLDKPLCRQIIDGDAEIDAMEEALEKECFSVLLLDSPFAADFLFVSSSLKMITDLERIGDYAVDVAEEVFYLPEGQKLHLDDLELLFDYVLDLLSVAVDAFLNSDLEKARSLSRLDDKIDRLFVKVRQDIAKGLGEKSIDPEEGIVASLIAKYLERVADHAVNIGEWVDYAKTGAHQNS</sequence>
<dbReference type="AlphaFoldDB" id="A0A9D9DHF2"/>
<comment type="similarity">
    <text evidence="2 7">Belongs to the PhoU family.</text>
</comment>
<dbReference type="Proteomes" id="UP000823634">
    <property type="component" value="Unassembled WGS sequence"/>
</dbReference>
<comment type="caution">
    <text evidence="9">The sequence shown here is derived from an EMBL/GenBank/DDBJ whole genome shotgun (WGS) entry which is preliminary data.</text>
</comment>
<evidence type="ECO:0000256" key="7">
    <source>
        <dbReference type="PIRNR" id="PIRNR003107"/>
    </source>
</evidence>
<dbReference type="PANTHER" id="PTHR42930">
    <property type="entry name" value="PHOSPHATE-SPECIFIC TRANSPORT SYSTEM ACCESSORY PROTEIN PHOU"/>
    <property type="match status" value="1"/>
</dbReference>
<dbReference type="NCBIfam" id="TIGR02135">
    <property type="entry name" value="phoU_full"/>
    <property type="match status" value="1"/>
</dbReference>
<evidence type="ECO:0000259" key="8">
    <source>
        <dbReference type="Pfam" id="PF01895"/>
    </source>
</evidence>
<evidence type="ECO:0000256" key="3">
    <source>
        <dbReference type="ARBA" id="ARBA00011738"/>
    </source>
</evidence>
<dbReference type="GO" id="GO:0005737">
    <property type="term" value="C:cytoplasm"/>
    <property type="evidence" value="ECO:0007669"/>
    <property type="project" value="UniProtKB-SubCell"/>
</dbReference>
<dbReference type="InterPro" id="IPR038078">
    <property type="entry name" value="PhoU-like_sf"/>
</dbReference>
<feature type="domain" description="PhoU" evidence="8">
    <location>
        <begin position="17"/>
        <end position="104"/>
    </location>
</feature>
<dbReference type="FunFam" id="1.20.58.220:FF:000004">
    <property type="entry name" value="Phosphate-specific transport system accessory protein PhoU"/>
    <property type="match status" value="1"/>
</dbReference>
<dbReference type="Gene3D" id="1.20.58.220">
    <property type="entry name" value="Phosphate transport system protein phou homolog 2, domain 2"/>
    <property type="match status" value="1"/>
</dbReference>
<evidence type="ECO:0000313" key="10">
    <source>
        <dbReference type="Proteomes" id="UP000823634"/>
    </source>
</evidence>
<keyword evidence="4 7" id="KW-0813">Transport</keyword>
<dbReference type="GO" id="GO:0006817">
    <property type="term" value="P:phosphate ion transport"/>
    <property type="evidence" value="ECO:0007669"/>
    <property type="project" value="UniProtKB-KW"/>
</dbReference>
<dbReference type="PIRSF" id="PIRSF003107">
    <property type="entry name" value="PhoU"/>
    <property type="match status" value="1"/>
</dbReference>
<name>A0A9D9DHF2_9FIRM</name>
<accession>A0A9D9DHF2</accession>
<comment type="function">
    <text evidence="7">Plays a role in the regulation of phosphate uptake.</text>
</comment>
<comment type="subcellular location">
    <subcellularLocation>
        <location evidence="1 7">Cytoplasm</location>
    </subcellularLocation>
</comment>
<evidence type="ECO:0000256" key="4">
    <source>
        <dbReference type="ARBA" id="ARBA00022448"/>
    </source>
</evidence>
<feature type="domain" description="PhoU" evidence="8">
    <location>
        <begin position="120"/>
        <end position="203"/>
    </location>
</feature>
<evidence type="ECO:0000256" key="5">
    <source>
        <dbReference type="ARBA" id="ARBA00022490"/>
    </source>
</evidence>
<dbReference type="GO" id="GO:0045936">
    <property type="term" value="P:negative regulation of phosphate metabolic process"/>
    <property type="evidence" value="ECO:0007669"/>
    <property type="project" value="InterPro"/>
</dbReference>
<proteinExistence type="inferred from homology"/>
<comment type="subunit">
    <text evidence="3 7">Homodimer.</text>
</comment>
<dbReference type="PANTHER" id="PTHR42930:SF3">
    <property type="entry name" value="PHOSPHATE-SPECIFIC TRANSPORT SYSTEM ACCESSORY PROTEIN PHOU"/>
    <property type="match status" value="1"/>
</dbReference>
<evidence type="ECO:0000256" key="1">
    <source>
        <dbReference type="ARBA" id="ARBA00004496"/>
    </source>
</evidence>
<reference evidence="9" key="1">
    <citation type="submission" date="2020-10" db="EMBL/GenBank/DDBJ databases">
        <authorList>
            <person name="Gilroy R."/>
        </authorList>
    </citation>
    <scope>NUCLEOTIDE SEQUENCE</scope>
    <source>
        <strain evidence="9">17113</strain>
    </source>
</reference>
<dbReference type="InterPro" id="IPR028366">
    <property type="entry name" value="PhoU"/>
</dbReference>
<evidence type="ECO:0000256" key="6">
    <source>
        <dbReference type="ARBA" id="ARBA00022592"/>
    </source>
</evidence>
<dbReference type="EMBL" id="JADINA010000019">
    <property type="protein sequence ID" value="MBO8426205.1"/>
    <property type="molecule type" value="Genomic_DNA"/>
</dbReference>